<evidence type="ECO:0000313" key="2">
    <source>
        <dbReference type="EMBL" id="GCD43445.1"/>
    </source>
</evidence>
<reference evidence="2 3" key="1">
    <citation type="submission" date="2018-11" db="EMBL/GenBank/DDBJ databases">
        <title>Whole genome sequence of Streptomyces paromomycinus NBRC 15454(T).</title>
        <authorList>
            <person name="Komaki H."/>
            <person name="Tamura T."/>
        </authorList>
    </citation>
    <scope>NUCLEOTIDE SEQUENCE [LARGE SCALE GENOMIC DNA]</scope>
    <source>
        <strain evidence="2 3">NBRC 15454</strain>
    </source>
</reference>
<gene>
    <name evidence="2" type="ORF">GKJPGBOP_03126</name>
</gene>
<feature type="region of interest" description="Disordered" evidence="1">
    <location>
        <begin position="195"/>
        <end position="230"/>
    </location>
</feature>
<name>A0A401W2D7_STREY</name>
<accession>A0A401W2D7</accession>
<dbReference type="Proteomes" id="UP000286746">
    <property type="component" value="Unassembled WGS sequence"/>
</dbReference>
<keyword evidence="3" id="KW-1185">Reference proteome</keyword>
<keyword evidence="2" id="KW-0449">Lipoprotein</keyword>
<comment type="caution">
    <text evidence="2">The sequence shown here is derived from an EMBL/GenBank/DDBJ whole genome shotgun (WGS) entry which is preliminary data.</text>
</comment>
<feature type="compositionally biased region" description="Basic residues" evidence="1">
    <location>
        <begin position="18"/>
        <end position="29"/>
    </location>
</feature>
<evidence type="ECO:0000256" key="1">
    <source>
        <dbReference type="SAM" id="MobiDB-lite"/>
    </source>
</evidence>
<dbReference type="RefSeq" id="WP_246177356.1">
    <property type="nucleotide sequence ID" value="NZ_BHZD01000001.1"/>
</dbReference>
<proteinExistence type="predicted"/>
<organism evidence="2 3">
    <name type="scientific">Streptomyces paromomycinus</name>
    <name type="common">Streptomyces rimosus subsp. paromomycinus</name>
    <dbReference type="NCBI Taxonomy" id="92743"/>
    <lineage>
        <taxon>Bacteria</taxon>
        <taxon>Bacillati</taxon>
        <taxon>Actinomycetota</taxon>
        <taxon>Actinomycetes</taxon>
        <taxon>Kitasatosporales</taxon>
        <taxon>Streptomycetaceae</taxon>
        <taxon>Streptomyces</taxon>
    </lineage>
</organism>
<dbReference type="AlphaFoldDB" id="A0A401W2D7"/>
<protein>
    <submittedName>
        <fullName evidence="2">Lipoprotein</fullName>
    </submittedName>
</protein>
<sequence length="230" mass="23648">MTWHTRTPSAGPGPGTRARTRTRPSPRRRTAVLTTAVALGALVPALASCGIRGTSVPVDAGGAPSRVSCKVPADSVAPVPPDSSRVTVYLECSSALAPVERTVTNPKQQPADRLRSARALLDELQEQPGPVEEEAGFVTAVPENLEVSGPRAGDPEGTLRLSARPEDLPSFALAQIVCTFGESAALGRTHAAVLGGPGDGHPQRYPCSDEVRTHPDSVLGAGSDAPGTSG</sequence>
<feature type="region of interest" description="Disordered" evidence="1">
    <location>
        <begin position="1"/>
        <end position="29"/>
    </location>
</feature>
<dbReference type="EMBL" id="BHZD01000001">
    <property type="protein sequence ID" value="GCD43445.1"/>
    <property type="molecule type" value="Genomic_DNA"/>
</dbReference>
<evidence type="ECO:0000313" key="3">
    <source>
        <dbReference type="Proteomes" id="UP000286746"/>
    </source>
</evidence>